<feature type="non-terminal residue" evidence="2">
    <location>
        <position position="113"/>
    </location>
</feature>
<keyword evidence="1" id="KW-1133">Transmembrane helix</keyword>
<feature type="transmembrane region" description="Helical" evidence="1">
    <location>
        <begin position="68"/>
        <end position="86"/>
    </location>
</feature>
<reference evidence="2 3" key="1">
    <citation type="submission" date="2024-05" db="EMBL/GenBank/DDBJ databases">
        <authorList>
            <person name="Wallberg A."/>
        </authorList>
    </citation>
    <scope>NUCLEOTIDE SEQUENCE [LARGE SCALE GENOMIC DNA]</scope>
</reference>
<sequence length="113" mass="12793">MTSPSVYSLTSVTLDTMIWLLSSVYSLVRDKTMFMRKFLVTYATLIGLFSSVYSLVISKKIFPCKILLTLTSVIWLLPSVYSLMYVQRDAVSVKTLCHIDYTDIPSVQCVLSC</sequence>
<evidence type="ECO:0000313" key="3">
    <source>
        <dbReference type="Proteomes" id="UP001497623"/>
    </source>
</evidence>
<keyword evidence="1" id="KW-0812">Transmembrane</keyword>
<dbReference type="AlphaFoldDB" id="A0AAV2R8F8"/>
<feature type="transmembrane region" description="Helical" evidence="1">
    <location>
        <begin position="39"/>
        <end position="56"/>
    </location>
</feature>
<name>A0AAV2R8F8_MEGNR</name>
<comment type="caution">
    <text evidence="2">The sequence shown here is derived from an EMBL/GenBank/DDBJ whole genome shotgun (WGS) entry which is preliminary data.</text>
</comment>
<dbReference type="PANTHER" id="PTHR33426">
    <property type="entry name" value="C2H2-TYPE DOMAIN-CONTAINING PROTEIN"/>
    <property type="match status" value="1"/>
</dbReference>
<evidence type="ECO:0000256" key="1">
    <source>
        <dbReference type="SAM" id="Phobius"/>
    </source>
</evidence>
<protein>
    <submittedName>
        <fullName evidence="2">Uncharacterized protein</fullName>
    </submittedName>
</protein>
<dbReference type="Proteomes" id="UP001497623">
    <property type="component" value="Unassembled WGS sequence"/>
</dbReference>
<proteinExistence type="predicted"/>
<evidence type="ECO:0000313" key="2">
    <source>
        <dbReference type="EMBL" id="CAL4120738.1"/>
    </source>
</evidence>
<dbReference type="EMBL" id="CAXKWB010018336">
    <property type="protein sequence ID" value="CAL4120738.1"/>
    <property type="molecule type" value="Genomic_DNA"/>
</dbReference>
<dbReference type="PANTHER" id="PTHR33426:SF30">
    <property type="match status" value="1"/>
</dbReference>
<keyword evidence="3" id="KW-1185">Reference proteome</keyword>
<feature type="transmembrane region" description="Helical" evidence="1">
    <location>
        <begin position="6"/>
        <end position="27"/>
    </location>
</feature>
<accession>A0AAV2R8F8</accession>
<organism evidence="2 3">
    <name type="scientific">Meganyctiphanes norvegica</name>
    <name type="common">Northern krill</name>
    <name type="synonym">Thysanopoda norvegica</name>
    <dbReference type="NCBI Taxonomy" id="48144"/>
    <lineage>
        <taxon>Eukaryota</taxon>
        <taxon>Metazoa</taxon>
        <taxon>Ecdysozoa</taxon>
        <taxon>Arthropoda</taxon>
        <taxon>Crustacea</taxon>
        <taxon>Multicrustacea</taxon>
        <taxon>Malacostraca</taxon>
        <taxon>Eumalacostraca</taxon>
        <taxon>Eucarida</taxon>
        <taxon>Euphausiacea</taxon>
        <taxon>Euphausiidae</taxon>
        <taxon>Meganyctiphanes</taxon>
    </lineage>
</organism>
<keyword evidence="1" id="KW-0472">Membrane</keyword>
<gene>
    <name evidence="2" type="ORF">MNOR_LOCUS22104</name>
</gene>